<dbReference type="CDD" id="cd22343">
    <property type="entry name" value="PDDEXK_lambda_exonuclease-like"/>
    <property type="match status" value="1"/>
</dbReference>
<comment type="caution">
    <text evidence="2">The sequence shown here is derived from an EMBL/GenBank/DDBJ whole genome shotgun (WGS) entry which is preliminary data.</text>
</comment>
<dbReference type="InterPro" id="IPR019080">
    <property type="entry name" value="YqaJ_viral_recombinase"/>
</dbReference>
<dbReference type="SUPFAM" id="SSF52980">
    <property type="entry name" value="Restriction endonuclease-like"/>
    <property type="match status" value="1"/>
</dbReference>
<accession>A0ABN8SHS8</accession>
<protein>
    <recommendedName>
        <fullName evidence="1">YqaJ viral recombinase domain-containing protein</fullName>
    </recommendedName>
</protein>
<organism evidence="2 3">
    <name type="scientific">Porites evermanni</name>
    <dbReference type="NCBI Taxonomy" id="104178"/>
    <lineage>
        <taxon>Eukaryota</taxon>
        <taxon>Metazoa</taxon>
        <taxon>Cnidaria</taxon>
        <taxon>Anthozoa</taxon>
        <taxon>Hexacorallia</taxon>
        <taxon>Scleractinia</taxon>
        <taxon>Fungiina</taxon>
        <taxon>Poritidae</taxon>
        <taxon>Porites</taxon>
    </lineage>
</organism>
<dbReference type="PANTHER" id="PTHR47526">
    <property type="entry name" value="ATP-DEPENDENT DNA HELICASE"/>
    <property type="match status" value="1"/>
</dbReference>
<dbReference type="Pfam" id="PF09588">
    <property type="entry name" value="YqaJ"/>
    <property type="match status" value="1"/>
</dbReference>
<keyword evidence="3" id="KW-1185">Reference proteome</keyword>
<dbReference type="Gene3D" id="3.90.320.10">
    <property type="match status" value="1"/>
</dbReference>
<feature type="domain" description="YqaJ viral recombinase" evidence="1">
    <location>
        <begin position="440"/>
        <end position="595"/>
    </location>
</feature>
<evidence type="ECO:0000259" key="1">
    <source>
        <dbReference type="Pfam" id="PF09588"/>
    </source>
</evidence>
<proteinExistence type="predicted"/>
<gene>
    <name evidence="2" type="ORF">PEVE_00021306</name>
</gene>
<evidence type="ECO:0000313" key="2">
    <source>
        <dbReference type="EMBL" id="CAH3191112.1"/>
    </source>
</evidence>
<evidence type="ECO:0000313" key="3">
    <source>
        <dbReference type="Proteomes" id="UP001159427"/>
    </source>
</evidence>
<dbReference type="InterPro" id="IPR011335">
    <property type="entry name" value="Restrct_endonuc-II-like"/>
</dbReference>
<sequence length="650" mass="73780">MATASTTRVAVLTEENIPGASLHGRKPSELKNDELKFWLQCRGDRAKGLKTKAELVKRVEEYITSGRDKTIVDPEPTRLYTKRKQQIADSLNTDPVAKVDVVNYPESGWGSSLEKMPMFTRAEMNEHIARSGKNIGNIHHHSVPTTLRKAKTFIEDEYLHEIMATCDEHCFYFKAKCCHSYRKNDPPHQLKLALCIVKGDVFNSTCTCVAGKVGFCNHTSALMLKLCKFSLYEAKSTRDLQKDADENPQVACTSQLQSWNKKGGGENIVAQPVMEVVVKKAKLDEPSTSRCGGGVKCSLYEARRQPQHDLEREKAFKSELSGIDPNLGFAHMNKEKNLAFELSDTKFGKSPVGSFLSYQTSFTESNFSAQANLGSVQRVNDVALDLTHYPRFPMTNEEDMTTPRELSDSEKNLLSTLNVDEDKIHEIESKTRDQSASEMWKQERTYRFTASNFQAITKRKRNHDTYAQSIMLPKPFSSKYVAHGIKYEPIALQEYQKFMFNQKTPVAVLRSGFVVSKSCPVLGASPDAKIVDKGCVHCFGLGEVKCPYSKFHETPLDACSDPNFFMEKINDKECRLKRDHAYYAQVQGQMGITGSKWCDFIVYTSKGLYVERIAFDPDYWRNLQTELLTYYFLHFIKFAAEDYQKNAVDN</sequence>
<dbReference type="InterPro" id="IPR011604">
    <property type="entry name" value="PDDEXK-like_dom_sf"/>
</dbReference>
<dbReference type="PANTHER" id="PTHR47526:SF3">
    <property type="entry name" value="PHD-TYPE DOMAIN-CONTAINING PROTEIN"/>
    <property type="match status" value="1"/>
</dbReference>
<reference evidence="2 3" key="1">
    <citation type="submission" date="2022-05" db="EMBL/GenBank/DDBJ databases">
        <authorList>
            <consortium name="Genoscope - CEA"/>
            <person name="William W."/>
        </authorList>
    </citation>
    <scope>NUCLEOTIDE SEQUENCE [LARGE SCALE GENOMIC DNA]</scope>
</reference>
<name>A0ABN8SHS8_9CNID</name>
<dbReference type="EMBL" id="CALNXI010002854">
    <property type="protein sequence ID" value="CAH3191112.1"/>
    <property type="molecule type" value="Genomic_DNA"/>
</dbReference>
<dbReference type="Proteomes" id="UP001159427">
    <property type="component" value="Unassembled WGS sequence"/>
</dbReference>